<gene>
    <name evidence="1" type="ORF">BA724_03335</name>
</gene>
<dbReference type="EMBL" id="MAMP01000012">
    <property type="protein sequence ID" value="OES45849.1"/>
    <property type="molecule type" value="Genomic_DNA"/>
</dbReference>
<accession>A0A1E7DS48</accession>
<organism evidence="1 2">
    <name type="scientific">Domibacillus iocasae</name>
    <dbReference type="NCBI Taxonomy" id="1714016"/>
    <lineage>
        <taxon>Bacteria</taxon>
        <taxon>Bacillati</taxon>
        <taxon>Bacillota</taxon>
        <taxon>Bacilli</taxon>
        <taxon>Bacillales</taxon>
        <taxon>Bacillaceae</taxon>
        <taxon>Domibacillus</taxon>
    </lineage>
</organism>
<evidence type="ECO:0008006" key="3">
    <source>
        <dbReference type="Google" id="ProtNLM"/>
    </source>
</evidence>
<dbReference type="Proteomes" id="UP000095658">
    <property type="component" value="Unassembled WGS sequence"/>
</dbReference>
<keyword evidence="2" id="KW-1185">Reference proteome</keyword>
<comment type="caution">
    <text evidence="1">The sequence shown here is derived from an EMBL/GenBank/DDBJ whole genome shotgun (WGS) entry which is preliminary data.</text>
</comment>
<evidence type="ECO:0000313" key="1">
    <source>
        <dbReference type="EMBL" id="OES45849.1"/>
    </source>
</evidence>
<proteinExistence type="predicted"/>
<protein>
    <recommendedName>
        <fullName evidence="3">DUF2326 domain-containing protein</fullName>
    </recommendedName>
</protein>
<sequence length="552" mass="64475">MYLNRLRIFESVGETKEIRNIPFKSSLNIVVDDTEDGKGNNVGKTTFLKLIDICLGAKDKKYIWTDNDTGSETSNLKNYINEKKVCAELEVAKNDLVYILKVELYEKGKRYINNKAYTLPAYIDKLNEIFFSIEKPPSFRQLIGKFVRIKQKEDANTFLKYLHSTTTNAEYKNIYDFLFKLSSIEASAEKLVLDQEIGQLEKDLLKIVKLHKFSNIDDIKERARIVRNTVLSLEKKFNSIINMRKYKENLESIPQIKNRINNLNDSIEGALFKISKIEKILSKETKDTESIDESLLLDFYNDVKHSLGSVPKQFDELVDFNNRIKENKISYYQERLQKISTDVDKMVKLRDSILQENKDIISLISEENFSEFERTHKELIEQSEQLGELTKVQEIYEELTEELRLKKARYTDISTDADSLDNLSKFNEYLTQYSYEIFGQRLYLSRGNPFPLKLSNVDDGIGTGHRKTITLLLDIAYVSFINELGLDYPKFFIHDVIETVDEHNLRKIVEFINENDSQFIFAVLNEKIGDYSFIKETDIILRLSEEDKLFKV</sequence>
<evidence type="ECO:0000313" key="2">
    <source>
        <dbReference type="Proteomes" id="UP000095658"/>
    </source>
</evidence>
<name>A0A1E7DS48_9BACI</name>
<dbReference type="Gene3D" id="3.40.50.300">
    <property type="entry name" value="P-loop containing nucleotide triphosphate hydrolases"/>
    <property type="match status" value="1"/>
</dbReference>
<dbReference type="InterPro" id="IPR027417">
    <property type="entry name" value="P-loop_NTPase"/>
</dbReference>
<reference evidence="1 2" key="1">
    <citation type="submission" date="2016-06" db="EMBL/GenBank/DDBJ databases">
        <title>Domibacillus iocasae genome sequencing.</title>
        <authorList>
            <person name="Verma A."/>
            <person name="Pal Y."/>
            <person name="Ojha A.K."/>
            <person name="Krishnamurthi S."/>
        </authorList>
    </citation>
    <scope>NUCLEOTIDE SEQUENCE [LARGE SCALE GENOMIC DNA]</scope>
    <source>
        <strain evidence="1 2">DSM 29979</strain>
    </source>
</reference>
<dbReference type="SUPFAM" id="SSF52540">
    <property type="entry name" value="P-loop containing nucleoside triphosphate hydrolases"/>
    <property type="match status" value="1"/>
</dbReference>
<dbReference type="AlphaFoldDB" id="A0A1E7DS48"/>
<dbReference type="STRING" id="1714016.BA724_03335"/>